<evidence type="ECO:0000313" key="2">
    <source>
        <dbReference type="Proteomes" id="UP000288805"/>
    </source>
</evidence>
<dbReference type="Proteomes" id="UP000288805">
    <property type="component" value="Unassembled WGS sequence"/>
</dbReference>
<dbReference type="AlphaFoldDB" id="A0A438JPN7"/>
<gene>
    <name evidence="1" type="ORF">CK203_013366</name>
</gene>
<dbReference type="EMBL" id="QGNW01000032">
    <property type="protein sequence ID" value="RVX10903.1"/>
    <property type="molecule type" value="Genomic_DNA"/>
</dbReference>
<protein>
    <submittedName>
        <fullName evidence="1">Uncharacterized protein</fullName>
    </submittedName>
</protein>
<organism evidence="1 2">
    <name type="scientific">Vitis vinifera</name>
    <name type="common">Grape</name>
    <dbReference type="NCBI Taxonomy" id="29760"/>
    <lineage>
        <taxon>Eukaryota</taxon>
        <taxon>Viridiplantae</taxon>
        <taxon>Streptophyta</taxon>
        <taxon>Embryophyta</taxon>
        <taxon>Tracheophyta</taxon>
        <taxon>Spermatophyta</taxon>
        <taxon>Magnoliopsida</taxon>
        <taxon>eudicotyledons</taxon>
        <taxon>Gunneridae</taxon>
        <taxon>Pentapetalae</taxon>
        <taxon>rosids</taxon>
        <taxon>Vitales</taxon>
        <taxon>Vitaceae</taxon>
        <taxon>Viteae</taxon>
        <taxon>Vitis</taxon>
    </lineage>
</organism>
<reference evidence="1 2" key="1">
    <citation type="journal article" date="2018" name="PLoS Genet.">
        <title>Population sequencing reveals clonal diversity and ancestral inbreeding in the grapevine cultivar Chardonnay.</title>
        <authorList>
            <person name="Roach M.J."/>
            <person name="Johnson D.L."/>
            <person name="Bohlmann J."/>
            <person name="van Vuuren H.J."/>
            <person name="Jones S.J."/>
            <person name="Pretorius I.S."/>
            <person name="Schmidt S.A."/>
            <person name="Borneman A.R."/>
        </authorList>
    </citation>
    <scope>NUCLEOTIDE SEQUENCE [LARGE SCALE GENOMIC DNA]</scope>
    <source>
        <strain evidence="2">cv. Chardonnay</strain>
        <tissue evidence="1">Leaf</tissue>
    </source>
</reference>
<sequence>MLNMMSSNIAIANFVADNIWYLDLRATHHFIPDYSKLTSATPFTRFPWLYLLNTKDEASSMFLKFQAMVQT</sequence>
<accession>A0A438JPN7</accession>
<name>A0A438JPN7_VITVI</name>
<evidence type="ECO:0000313" key="1">
    <source>
        <dbReference type="EMBL" id="RVX10903.1"/>
    </source>
</evidence>
<comment type="caution">
    <text evidence="1">The sequence shown here is derived from an EMBL/GenBank/DDBJ whole genome shotgun (WGS) entry which is preliminary data.</text>
</comment>
<proteinExistence type="predicted"/>